<dbReference type="STRING" id="644358.A0A0C4DU63"/>
<keyword evidence="6" id="KW-1185">Reference proteome</keyword>
<dbReference type="AlphaFoldDB" id="A0A0C4DU63"/>
<organism evidence="5 6">
    <name type="scientific">Magnaporthiopsis poae (strain ATCC 64411 / 73-15)</name>
    <name type="common">Kentucky bluegrass fungus</name>
    <name type="synonym">Magnaporthe poae</name>
    <dbReference type="NCBI Taxonomy" id="644358"/>
    <lineage>
        <taxon>Eukaryota</taxon>
        <taxon>Fungi</taxon>
        <taxon>Dikarya</taxon>
        <taxon>Ascomycota</taxon>
        <taxon>Pezizomycotina</taxon>
        <taxon>Sordariomycetes</taxon>
        <taxon>Sordariomycetidae</taxon>
        <taxon>Magnaporthales</taxon>
        <taxon>Magnaporthaceae</taxon>
        <taxon>Magnaporthiopsis</taxon>
    </lineage>
</organism>
<dbReference type="EMBL" id="GL876967">
    <property type="protein sequence ID" value="KLU84456.1"/>
    <property type="molecule type" value="Genomic_DNA"/>
</dbReference>
<feature type="region of interest" description="Disordered" evidence="1">
    <location>
        <begin position="622"/>
        <end position="655"/>
    </location>
</feature>
<feature type="region of interest" description="Disordered" evidence="1">
    <location>
        <begin position="519"/>
        <end position="544"/>
    </location>
</feature>
<proteinExistence type="predicted"/>
<protein>
    <recommendedName>
        <fullName evidence="7">Peptidase A1 domain-containing protein</fullName>
    </recommendedName>
</protein>
<reference evidence="4" key="3">
    <citation type="submission" date="2011-03" db="EMBL/GenBank/DDBJ databases">
        <title>Annotation of Magnaporthe poae ATCC 64411.</title>
        <authorList>
            <person name="Ma L.-J."/>
            <person name="Dead R."/>
            <person name="Young S.K."/>
            <person name="Zeng Q."/>
            <person name="Gargeya S."/>
            <person name="Fitzgerald M."/>
            <person name="Haas B."/>
            <person name="Abouelleil A."/>
            <person name="Alvarado L."/>
            <person name="Arachchi H.M."/>
            <person name="Berlin A."/>
            <person name="Brown A."/>
            <person name="Chapman S.B."/>
            <person name="Chen Z."/>
            <person name="Dunbar C."/>
            <person name="Freedman E."/>
            <person name="Gearin G."/>
            <person name="Gellesch M."/>
            <person name="Goldberg J."/>
            <person name="Griggs A."/>
            <person name="Gujja S."/>
            <person name="Heiman D."/>
            <person name="Howarth C."/>
            <person name="Larson L."/>
            <person name="Lui A."/>
            <person name="MacDonald P.J.P."/>
            <person name="Mehta T."/>
            <person name="Montmayeur A."/>
            <person name="Murphy C."/>
            <person name="Neiman D."/>
            <person name="Pearson M."/>
            <person name="Priest M."/>
            <person name="Roberts A."/>
            <person name="Saif S."/>
            <person name="Shea T."/>
            <person name="Shenoy N."/>
            <person name="Sisk P."/>
            <person name="Stolte C."/>
            <person name="Sykes S."/>
            <person name="Yandava C."/>
            <person name="Wortman J."/>
            <person name="Nusbaum C."/>
            <person name="Birren B."/>
        </authorList>
    </citation>
    <scope>NUCLEOTIDE SEQUENCE</scope>
    <source>
        <strain evidence="4">ATCC 64411</strain>
    </source>
</reference>
<reference evidence="6" key="1">
    <citation type="submission" date="2010-05" db="EMBL/GenBank/DDBJ databases">
        <title>The genome sequence of Magnaporthe poae strain ATCC 64411.</title>
        <authorList>
            <person name="Ma L.-J."/>
            <person name="Dead R."/>
            <person name="Young S."/>
            <person name="Zeng Q."/>
            <person name="Koehrsen M."/>
            <person name="Alvarado L."/>
            <person name="Berlin A."/>
            <person name="Chapman S.B."/>
            <person name="Chen Z."/>
            <person name="Freedman E."/>
            <person name="Gellesch M."/>
            <person name="Goldberg J."/>
            <person name="Griggs A."/>
            <person name="Gujja S."/>
            <person name="Heilman E.R."/>
            <person name="Heiman D."/>
            <person name="Hepburn T."/>
            <person name="Howarth C."/>
            <person name="Jen D."/>
            <person name="Larson L."/>
            <person name="Mehta T."/>
            <person name="Neiman D."/>
            <person name="Pearson M."/>
            <person name="Roberts A."/>
            <person name="Saif S."/>
            <person name="Shea T."/>
            <person name="Shenoy N."/>
            <person name="Sisk P."/>
            <person name="Stolte C."/>
            <person name="Sykes S."/>
            <person name="Walk T."/>
            <person name="White J."/>
            <person name="Yandava C."/>
            <person name="Haas B."/>
            <person name="Nusbaum C."/>
            <person name="Birren B."/>
        </authorList>
    </citation>
    <scope>NUCLEOTIDE SEQUENCE [LARGE SCALE GENOMIC DNA]</scope>
    <source>
        <strain evidence="6">ATCC 64411 / 73-15</strain>
    </source>
</reference>
<sequence>MTVLAHLCLGLLFAPCLSAQIAQPWPVRWSKSYGPDGPWNAVRVAFGTPAQELDAFPGGQWTSWILRKDICNNVDPSAPCPARAAGLYDPRQSSTHINTSRIYKSESNVFIEGIESTFGTYEAALDQLTIFPARGEFKDVRVRNHSTFIVKEAFRVLPDGSRYAASVSTLALGGPDPFQNWNVDGVRHDGMLTTNDVFNQSLTESNSYGLHIGSPTVKLGGSLFFGGYDRNRVVGPTSSQPYTLDSLPIDLVDIGIGVATGSSPFGFASKSGLLAEGNTTLASMAGLQVEVDPKDPYMYLPQSACEAVAKLLPVRFAPNLGLYLWQTDDPAYKRIVFSPAYLSFSFRANNTGSQTLVIKVPFRLLSLTLTQPIVSSATQYFPCATPRTLGYRLGRAFLQAAFVGVNWGENYKGSWILAQAPGPNIPGAADPTSIKPQDTVLRASGDSWENSWNGIWSPIAADGSQEDVKPLPNTTTGVPISESPNPPAGLVAGMAVMSVVIAVLAVALVFFLVRRRRRRKGRDKPQPELDSEGPGHPPELYASGGVLAKGANTEDEPPRAFRAASQYSTPTSAAAAVGSPFSPVTTYAELSPDGIHKHEELPPVRSHTWQSHYQPVELDSGVACSPRMEVSPLTQHPSPHQQSHRPGSPSRSFFP</sequence>
<dbReference type="EnsemblFungi" id="MAPG_03498T0">
    <property type="protein sequence ID" value="MAPG_03498T0"/>
    <property type="gene ID" value="MAPG_03498"/>
</dbReference>
<feature type="compositionally biased region" description="Polar residues" evidence="1">
    <location>
        <begin position="632"/>
        <end position="655"/>
    </location>
</feature>
<feature type="signal peptide" evidence="3">
    <location>
        <begin position="1"/>
        <end position="18"/>
    </location>
</feature>
<dbReference type="Gene3D" id="2.40.70.10">
    <property type="entry name" value="Acid Proteases"/>
    <property type="match status" value="2"/>
</dbReference>
<reference evidence="5" key="4">
    <citation type="journal article" date="2015" name="G3 (Bethesda)">
        <title>Genome sequences of three phytopathogenic species of the Magnaporthaceae family of fungi.</title>
        <authorList>
            <person name="Okagaki L.H."/>
            <person name="Nunes C.C."/>
            <person name="Sailsbery J."/>
            <person name="Clay B."/>
            <person name="Brown D."/>
            <person name="John T."/>
            <person name="Oh Y."/>
            <person name="Young N."/>
            <person name="Fitzgerald M."/>
            <person name="Haas B.J."/>
            <person name="Zeng Q."/>
            <person name="Young S."/>
            <person name="Adiconis X."/>
            <person name="Fan L."/>
            <person name="Levin J.Z."/>
            <person name="Mitchell T.K."/>
            <person name="Okubara P.A."/>
            <person name="Farman M.L."/>
            <person name="Kohn L.M."/>
            <person name="Birren B."/>
            <person name="Ma L.-J."/>
            <person name="Dean R.A."/>
        </authorList>
    </citation>
    <scope>NUCLEOTIDE SEQUENCE</scope>
    <source>
        <strain evidence="5">ATCC 64411 / 73-15</strain>
    </source>
</reference>
<dbReference type="eggNOG" id="ENOG502SJYP">
    <property type="taxonomic scope" value="Eukaryota"/>
</dbReference>
<dbReference type="OrthoDB" id="4074350at2759"/>
<evidence type="ECO:0008006" key="7">
    <source>
        <dbReference type="Google" id="ProtNLM"/>
    </source>
</evidence>
<keyword evidence="2" id="KW-0812">Transmembrane</keyword>
<evidence type="ECO:0000256" key="2">
    <source>
        <dbReference type="SAM" id="Phobius"/>
    </source>
</evidence>
<keyword evidence="2" id="KW-1133">Transmembrane helix</keyword>
<reference evidence="4" key="2">
    <citation type="submission" date="2010-05" db="EMBL/GenBank/DDBJ databases">
        <title>The Genome Sequence of Magnaporthe poae strain ATCC 64411.</title>
        <authorList>
            <consortium name="The Broad Institute Genome Sequencing Platform"/>
            <consortium name="Broad Institute Genome Sequencing Center for Infectious Disease"/>
            <person name="Ma L.-J."/>
            <person name="Dead R."/>
            <person name="Young S."/>
            <person name="Zeng Q."/>
            <person name="Koehrsen M."/>
            <person name="Alvarado L."/>
            <person name="Berlin A."/>
            <person name="Chapman S.B."/>
            <person name="Chen Z."/>
            <person name="Freedman E."/>
            <person name="Gellesch M."/>
            <person name="Goldberg J."/>
            <person name="Griggs A."/>
            <person name="Gujja S."/>
            <person name="Heilman E.R."/>
            <person name="Heiman D."/>
            <person name="Hepburn T."/>
            <person name="Howarth C."/>
            <person name="Jen D."/>
            <person name="Larson L."/>
            <person name="Mehta T."/>
            <person name="Neiman D."/>
            <person name="Pearson M."/>
            <person name="Roberts A."/>
            <person name="Saif S."/>
            <person name="Shea T."/>
            <person name="Shenoy N."/>
            <person name="Sisk P."/>
            <person name="Stolte C."/>
            <person name="Sykes S."/>
            <person name="Walk T."/>
            <person name="White J."/>
            <person name="Yandava C."/>
            <person name="Haas B."/>
            <person name="Nusbaum C."/>
            <person name="Birren B."/>
        </authorList>
    </citation>
    <scope>NUCLEOTIDE SEQUENCE</scope>
    <source>
        <strain evidence="4">ATCC 64411</strain>
    </source>
</reference>
<feature type="region of interest" description="Disordered" evidence="1">
    <location>
        <begin position="462"/>
        <end position="483"/>
    </location>
</feature>
<feature type="chain" id="PRO_5009385322" description="Peptidase A1 domain-containing protein" evidence="3">
    <location>
        <begin position="19"/>
        <end position="655"/>
    </location>
</feature>
<reference evidence="5" key="5">
    <citation type="submission" date="2015-06" db="UniProtKB">
        <authorList>
            <consortium name="EnsemblFungi"/>
        </authorList>
    </citation>
    <scope>IDENTIFICATION</scope>
    <source>
        <strain evidence="5">ATCC 64411</strain>
    </source>
</reference>
<feature type="transmembrane region" description="Helical" evidence="2">
    <location>
        <begin position="490"/>
        <end position="513"/>
    </location>
</feature>
<dbReference type="OMA" id="YSFGMHI"/>
<keyword evidence="3" id="KW-0732">Signal</keyword>
<evidence type="ECO:0000313" key="6">
    <source>
        <dbReference type="Proteomes" id="UP000011715"/>
    </source>
</evidence>
<dbReference type="Proteomes" id="UP000011715">
    <property type="component" value="Unassembled WGS sequence"/>
</dbReference>
<dbReference type="SUPFAM" id="SSF50630">
    <property type="entry name" value="Acid proteases"/>
    <property type="match status" value="1"/>
</dbReference>
<dbReference type="InterPro" id="IPR021109">
    <property type="entry name" value="Peptidase_aspartic_dom_sf"/>
</dbReference>
<accession>A0A0C4DU63</accession>
<evidence type="ECO:0000313" key="4">
    <source>
        <dbReference type="EMBL" id="KLU84456.1"/>
    </source>
</evidence>
<gene>
    <name evidence="4" type="ORF">MAPG_03498</name>
</gene>
<evidence type="ECO:0000256" key="3">
    <source>
        <dbReference type="SAM" id="SignalP"/>
    </source>
</evidence>
<name>A0A0C4DU63_MAGP6</name>
<evidence type="ECO:0000256" key="1">
    <source>
        <dbReference type="SAM" id="MobiDB-lite"/>
    </source>
</evidence>
<dbReference type="VEuPathDB" id="FungiDB:MAPG_03498"/>
<keyword evidence="2" id="KW-0472">Membrane</keyword>
<dbReference type="EMBL" id="ADBL01000838">
    <property type="status" value="NOT_ANNOTATED_CDS"/>
    <property type="molecule type" value="Genomic_DNA"/>
</dbReference>
<evidence type="ECO:0000313" key="5">
    <source>
        <dbReference type="EnsemblFungi" id="MAPG_03498T0"/>
    </source>
</evidence>